<evidence type="ECO:0000313" key="4">
    <source>
        <dbReference type="Proteomes" id="UP000247480"/>
    </source>
</evidence>
<feature type="compositionally biased region" description="Polar residues" evidence="1">
    <location>
        <begin position="20"/>
        <end position="29"/>
    </location>
</feature>
<reference evidence="3 5" key="2">
    <citation type="submission" date="2018-04" db="EMBL/GenBank/DDBJ databases">
        <title>Draft genome sequence of Pseudomonas syringae pv. actinidiae biovar 3 strains isolated from kiwifruit in Kagawa prefecture.</title>
        <authorList>
            <person name="Tabuchi M."/>
            <person name="Saito M."/>
            <person name="Fujiwara S."/>
            <person name="Sasa N."/>
            <person name="Akimitsu K."/>
            <person name="Gomi K."/>
            <person name="Konishi-Sugita S."/>
            <person name="Hamano K."/>
            <person name="Kataoka I."/>
        </authorList>
    </citation>
    <scope>NUCLEOTIDE SEQUENCE [LARGE SCALE GENOMIC DNA]</scope>
    <source>
        <strain evidence="3 5">MAFF212211</strain>
    </source>
</reference>
<accession>A0A2V0QJE1</accession>
<evidence type="ECO:0000313" key="5">
    <source>
        <dbReference type="Proteomes" id="UP000248291"/>
    </source>
</evidence>
<dbReference type="Proteomes" id="UP000247480">
    <property type="component" value="Unassembled WGS sequence"/>
</dbReference>
<gene>
    <name evidence="2" type="ORF">KPSA1_02747</name>
    <name evidence="3" type="ORF">KPSA3_02943</name>
</gene>
<dbReference type="EMBL" id="BGJZ01000121">
    <property type="protein sequence ID" value="GBH09352.1"/>
    <property type="molecule type" value="Genomic_DNA"/>
</dbReference>
<dbReference type="EMBL" id="BGKA01000095">
    <property type="protein sequence ID" value="GBH16985.1"/>
    <property type="molecule type" value="Genomic_DNA"/>
</dbReference>
<name>A0A2V0QJE1_PSESF</name>
<evidence type="ECO:0000313" key="3">
    <source>
        <dbReference type="EMBL" id="GBH16985.1"/>
    </source>
</evidence>
<comment type="caution">
    <text evidence="2">The sequence shown here is derived from an EMBL/GenBank/DDBJ whole genome shotgun (WGS) entry which is preliminary data.</text>
</comment>
<feature type="region of interest" description="Disordered" evidence="1">
    <location>
        <begin position="1"/>
        <end position="29"/>
    </location>
</feature>
<dbReference type="Proteomes" id="UP000248291">
    <property type="component" value="Unassembled WGS sequence"/>
</dbReference>
<protein>
    <submittedName>
        <fullName evidence="2">Uncharacterized protein</fullName>
    </submittedName>
</protein>
<evidence type="ECO:0000256" key="1">
    <source>
        <dbReference type="SAM" id="MobiDB-lite"/>
    </source>
</evidence>
<organism evidence="2 4">
    <name type="scientific">Pseudomonas syringae pv. actinidiae</name>
    <dbReference type="NCBI Taxonomy" id="103796"/>
    <lineage>
        <taxon>Bacteria</taxon>
        <taxon>Pseudomonadati</taxon>
        <taxon>Pseudomonadota</taxon>
        <taxon>Gammaproteobacteria</taxon>
        <taxon>Pseudomonadales</taxon>
        <taxon>Pseudomonadaceae</taxon>
        <taxon>Pseudomonas</taxon>
        <taxon>Pseudomonas syringae</taxon>
    </lineage>
</organism>
<dbReference type="AlphaFoldDB" id="A0A2V0QJE1"/>
<evidence type="ECO:0000313" key="2">
    <source>
        <dbReference type="EMBL" id="GBH09352.1"/>
    </source>
</evidence>
<proteinExistence type="predicted"/>
<reference evidence="2 4" key="1">
    <citation type="submission" date="2018-04" db="EMBL/GenBank/DDBJ databases">
        <title>Draft genome sequence of Pseudomonas syringae pv. actinidiae biovar 1 strains isolated from kiwifruit in Kagawa prefecture.</title>
        <authorList>
            <person name="Tabuchi M."/>
            <person name="Saito M."/>
            <person name="Fujiwara S."/>
            <person name="Sasa N."/>
            <person name="Akimitsu K."/>
            <person name="Gomi K."/>
            <person name="Konishi-Sugita S."/>
            <person name="Hamano K."/>
            <person name="Kataoka I."/>
        </authorList>
    </citation>
    <scope>NUCLEOTIDE SEQUENCE [LARGE SCALE GENOMIC DNA]</scope>
    <source>
        <strain evidence="2 4">MAFF212206</strain>
    </source>
</reference>
<sequence>MTQPVRAYNNKEISDHGTFPRTNGSTRRP</sequence>